<reference evidence="3" key="1">
    <citation type="journal article" date="2019" name="Sci. Rep.">
        <title>Draft genome of Tanacetum cinerariifolium, the natural source of mosquito coil.</title>
        <authorList>
            <person name="Yamashiro T."/>
            <person name="Shiraishi A."/>
            <person name="Satake H."/>
            <person name="Nakayama K."/>
        </authorList>
    </citation>
    <scope>NUCLEOTIDE SEQUENCE</scope>
</reference>
<keyword evidence="1" id="KW-0862">Zinc</keyword>
<evidence type="ECO:0000313" key="3">
    <source>
        <dbReference type="EMBL" id="GFD28466.1"/>
    </source>
</evidence>
<comment type="caution">
    <text evidence="3">The sequence shown here is derived from an EMBL/GenBank/DDBJ whole genome shotgun (WGS) entry which is preliminary data.</text>
</comment>
<name>A0A699V580_TANCI</name>
<feature type="domain" description="CCHC-type" evidence="2">
    <location>
        <begin position="63"/>
        <end position="78"/>
    </location>
</feature>
<feature type="non-terminal residue" evidence="3">
    <location>
        <position position="1"/>
    </location>
</feature>
<dbReference type="Pfam" id="PF00098">
    <property type="entry name" value="zf-CCHC"/>
    <property type="match status" value="2"/>
</dbReference>
<dbReference type="PROSITE" id="PS50158">
    <property type="entry name" value="ZF_CCHC"/>
    <property type="match status" value="2"/>
</dbReference>
<feature type="domain" description="CCHC-type" evidence="2">
    <location>
        <begin position="91"/>
        <end position="105"/>
    </location>
</feature>
<dbReference type="SUPFAM" id="SSF57756">
    <property type="entry name" value="Retrovirus zinc finger-like domains"/>
    <property type="match status" value="1"/>
</dbReference>
<evidence type="ECO:0000259" key="2">
    <source>
        <dbReference type="PROSITE" id="PS50158"/>
    </source>
</evidence>
<dbReference type="AlphaFoldDB" id="A0A699V580"/>
<gene>
    <name evidence="3" type="ORF">Tci_900435</name>
</gene>
<dbReference type="Gene3D" id="4.10.60.10">
    <property type="entry name" value="Zinc finger, CCHC-type"/>
    <property type="match status" value="2"/>
</dbReference>
<dbReference type="InterPro" id="IPR001878">
    <property type="entry name" value="Znf_CCHC"/>
</dbReference>
<proteinExistence type="predicted"/>
<protein>
    <recommendedName>
        <fullName evidence="2">CCHC-type domain-containing protein</fullName>
    </recommendedName>
</protein>
<dbReference type="EMBL" id="BKCJ011385611">
    <property type="protein sequence ID" value="GFD28466.1"/>
    <property type="molecule type" value="Genomic_DNA"/>
</dbReference>
<dbReference type="GO" id="GO:0003676">
    <property type="term" value="F:nucleic acid binding"/>
    <property type="evidence" value="ECO:0007669"/>
    <property type="project" value="InterPro"/>
</dbReference>
<accession>A0A699V580</accession>
<organism evidence="3">
    <name type="scientific">Tanacetum cinerariifolium</name>
    <name type="common">Dalmatian daisy</name>
    <name type="synonym">Chrysanthemum cinerariifolium</name>
    <dbReference type="NCBI Taxonomy" id="118510"/>
    <lineage>
        <taxon>Eukaryota</taxon>
        <taxon>Viridiplantae</taxon>
        <taxon>Streptophyta</taxon>
        <taxon>Embryophyta</taxon>
        <taxon>Tracheophyta</taxon>
        <taxon>Spermatophyta</taxon>
        <taxon>Magnoliopsida</taxon>
        <taxon>eudicotyledons</taxon>
        <taxon>Gunneridae</taxon>
        <taxon>Pentapetalae</taxon>
        <taxon>asterids</taxon>
        <taxon>campanulids</taxon>
        <taxon>Asterales</taxon>
        <taxon>Asteraceae</taxon>
        <taxon>Asteroideae</taxon>
        <taxon>Anthemideae</taxon>
        <taxon>Anthemidinae</taxon>
        <taxon>Tanacetum</taxon>
    </lineage>
</organism>
<keyword evidence="1" id="KW-0479">Metal-binding</keyword>
<keyword evidence="1" id="KW-0863">Zinc-finger</keyword>
<dbReference type="InterPro" id="IPR036875">
    <property type="entry name" value="Znf_CCHC_sf"/>
</dbReference>
<sequence length="125" mass="13068">LPPLFWKVDPVGDFGYLKPEGNSGAHGDGGCDLTADYSGCYHCGGNHRERECPIGNNRGGGSRCYNCGKGGHYARDCPTGNSRRGGVGSACYNCGECGHYARDYPTGNSRRSGGSGCYTCGGVDK</sequence>
<dbReference type="GO" id="GO:0008270">
    <property type="term" value="F:zinc ion binding"/>
    <property type="evidence" value="ECO:0007669"/>
    <property type="project" value="UniProtKB-KW"/>
</dbReference>
<evidence type="ECO:0000256" key="1">
    <source>
        <dbReference type="PROSITE-ProRule" id="PRU00047"/>
    </source>
</evidence>
<dbReference type="SMART" id="SM00343">
    <property type="entry name" value="ZnF_C2HC"/>
    <property type="match status" value="3"/>
</dbReference>